<dbReference type="AlphaFoldDB" id="A0A0A7FYX3"/>
<gene>
    <name evidence="2" type="ORF">U729_594</name>
</gene>
<feature type="transmembrane region" description="Helical" evidence="1">
    <location>
        <begin position="194"/>
        <end position="219"/>
    </location>
</feature>
<reference evidence="2 3" key="1">
    <citation type="journal article" date="2015" name="Infect. Genet. Evol.">
        <title>Genomic sequences of six botulinum neurotoxin-producing strains representing three clostridial species illustrate the mobility and diversity of botulinum neurotoxin genes.</title>
        <authorList>
            <person name="Smith T.J."/>
            <person name="Hill K.K."/>
            <person name="Xie G."/>
            <person name="Foley B.T."/>
            <person name="Williamson C.H."/>
            <person name="Foster J.T."/>
            <person name="Johnson S.L."/>
            <person name="Chertkov O."/>
            <person name="Teshima H."/>
            <person name="Gibbons H.S."/>
            <person name="Johnsky L.A."/>
            <person name="Karavis M.A."/>
            <person name="Smith L.A."/>
        </authorList>
    </citation>
    <scope>NUCLEOTIDE SEQUENCE [LARGE SCALE GENOMIC DNA]</scope>
    <source>
        <strain evidence="2">Sullivan</strain>
    </source>
</reference>
<dbReference type="EMBL" id="CP006905">
    <property type="protein sequence ID" value="AIY84155.1"/>
    <property type="molecule type" value="Genomic_DNA"/>
</dbReference>
<dbReference type="STRING" id="1561.NPD11_2397"/>
<evidence type="ECO:0000313" key="3">
    <source>
        <dbReference type="Proteomes" id="UP000030635"/>
    </source>
</evidence>
<dbReference type="Pfam" id="PF10947">
    <property type="entry name" value="DUF2628"/>
    <property type="match status" value="1"/>
</dbReference>
<protein>
    <recommendedName>
        <fullName evidence="4">DUF2628 domain-containing protein</fullName>
    </recommendedName>
</protein>
<evidence type="ECO:0000313" key="2">
    <source>
        <dbReference type="EMBL" id="AIY84155.1"/>
    </source>
</evidence>
<evidence type="ECO:0008006" key="4">
    <source>
        <dbReference type="Google" id="ProtNLM"/>
    </source>
</evidence>
<dbReference type="OrthoDB" id="1912922at2"/>
<keyword evidence="1" id="KW-1133">Transmembrane helix</keyword>
<keyword evidence="1" id="KW-0812">Transmembrane</keyword>
<dbReference type="HOGENOM" id="CLU_090590_0_0_9"/>
<organism evidence="2 3">
    <name type="scientific">Clostridium baratii str. Sullivan</name>
    <dbReference type="NCBI Taxonomy" id="1415775"/>
    <lineage>
        <taxon>Bacteria</taxon>
        <taxon>Bacillati</taxon>
        <taxon>Bacillota</taxon>
        <taxon>Clostridia</taxon>
        <taxon>Eubacteriales</taxon>
        <taxon>Clostridiaceae</taxon>
        <taxon>Clostridium</taxon>
    </lineage>
</organism>
<dbReference type="KEGG" id="cbv:U729_594"/>
<proteinExistence type="predicted"/>
<feature type="transmembrane region" description="Helical" evidence="1">
    <location>
        <begin position="95"/>
        <end position="112"/>
    </location>
</feature>
<dbReference type="RefSeq" id="WP_039311489.1">
    <property type="nucleotide sequence ID" value="NZ_CP006905.1"/>
</dbReference>
<accession>A0A0A7FYX3</accession>
<name>A0A0A7FYX3_9CLOT</name>
<dbReference type="Proteomes" id="UP000030635">
    <property type="component" value="Chromosome"/>
</dbReference>
<dbReference type="InterPro" id="IPR024399">
    <property type="entry name" value="DUF2628"/>
</dbReference>
<keyword evidence="3" id="KW-1185">Reference proteome</keyword>
<feature type="transmembrane region" description="Helical" evidence="1">
    <location>
        <begin position="124"/>
        <end position="151"/>
    </location>
</feature>
<evidence type="ECO:0000256" key="1">
    <source>
        <dbReference type="SAM" id="Phobius"/>
    </source>
</evidence>
<keyword evidence="1" id="KW-0472">Membrane</keyword>
<sequence length="220" mass="24777">MFCEKCGGNIGLGGDCTNPLCESNMGNDSKNNLNMSKDYSNEFSSGNSNNFYSQDNNTYNDPNAVTEEDFMTFVGEKNTEYYLDKFERYQSNQNFASWNWAAFFLGMFWILYRKLYKFAGILFGINLLSVFLIGGSTLLNLVIMIGCGVYGNLVYVKDSLRKIENIKRFSSSISHMDLNNRLIHNGGVSFVGPIILSLLIIPIILITLFISLGLIISMFP</sequence>
<dbReference type="eggNOG" id="COG4969">
    <property type="taxonomic scope" value="Bacteria"/>
</dbReference>